<dbReference type="InterPro" id="IPR006311">
    <property type="entry name" value="TAT_signal"/>
</dbReference>
<dbReference type="PROSITE" id="PS51257">
    <property type="entry name" value="PROKAR_LIPOPROTEIN"/>
    <property type="match status" value="1"/>
</dbReference>
<evidence type="ECO:0000256" key="2">
    <source>
        <dbReference type="SAM" id="SignalP"/>
    </source>
</evidence>
<name>A0AAU2GZH2_9ACTN</name>
<evidence type="ECO:0008006" key="4">
    <source>
        <dbReference type="Google" id="ProtNLM"/>
    </source>
</evidence>
<evidence type="ECO:0000313" key="3">
    <source>
        <dbReference type="EMBL" id="WTU40013.1"/>
    </source>
</evidence>
<dbReference type="PROSITE" id="PS51318">
    <property type="entry name" value="TAT"/>
    <property type="match status" value="1"/>
</dbReference>
<evidence type="ECO:0000256" key="1">
    <source>
        <dbReference type="SAM" id="MobiDB-lite"/>
    </source>
</evidence>
<organism evidence="3">
    <name type="scientific">Streptomyces sp. NBC_00060</name>
    <dbReference type="NCBI Taxonomy" id="2975636"/>
    <lineage>
        <taxon>Bacteria</taxon>
        <taxon>Bacillati</taxon>
        <taxon>Actinomycetota</taxon>
        <taxon>Actinomycetes</taxon>
        <taxon>Kitasatosporales</taxon>
        <taxon>Streptomycetaceae</taxon>
        <taxon>Streptomyces</taxon>
    </lineage>
</organism>
<feature type="chain" id="PRO_5043704221" description="Lipoprotein" evidence="2">
    <location>
        <begin position="28"/>
        <end position="174"/>
    </location>
</feature>
<feature type="compositionally biased region" description="Low complexity" evidence="1">
    <location>
        <begin position="92"/>
        <end position="118"/>
    </location>
</feature>
<sequence>MPATRTLTSRRAALAATGAAAAAGLLAACSDSTAPDADRGAAERARAARAEAALRLRTSAASAALRDRYQAVSVRHPLVRDRLAPLREEAAQHATALAAGHAQQPSAPSSALPAAVPDDPSEALRELAATARQVSDAHTAALTGAPPELARLLASVAAAGAVHAYLLTRREGGS</sequence>
<dbReference type="EMBL" id="CP108253">
    <property type="protein sequence ID" value="WTU40013.1"/>
    <property type="molecule type" value="Genomic_DNA"/>
</dbReference>
<dbReference type="AlphaFoldDB" id="A0AAU2GZH2"/>
<feature type="signal peptide" evidence="2">
    <location>
        <begin position="1"/>
        <end position="27"/>
    </location>
</feature>
<protein>
    <recommendedName>
        <fullName evidence="4">Lipoprotein</fullName>
    </recommendedName>
</protein>
<feature type="region of interest" description="Disordered" evidence="1">
    <location>
        <begin position="90"/>
        <end position="120"/>
    </location>
</feature>
<accession>A0AAU2GZH2</accession>
<keyword evidence="2" id="KW-0732">Signal</keyword>
<gene>
    <name evidence="3" type="ORF">OHV25_10685</name>
</gene>
<reference evidence="3" key="1">
    <citation type="submission" date="2022-10" db="EMBL/GenBank/DDBJ databases">
        <title>The complete genomes of actinobacterial strains from the NBC collection.</title>
        <authorList>
            <person name="Joergensen T.S."/>
            <person name="Alvarez Arevalo M."/>
            <person name="Sterndorff E.B."/>
            <person name="Faurdal D."/>
            <person name="Vuksanovic O."/>
            <person name="Mourched A.-S."/>
            <person name="Charusanti P."/>
            <person name="Shaw S."/>
            <person name="Blin K."/>
            <person name="Weber T."/>
        </authorList>
    </citation>
    <scope>NUCLEOTIDE SEQUENCE</scope>
    <source>
        <strain evidence="3">NBC_00060</strain>
    </source>
</reference>
<proteinExistence type="predicted"/>